<dbReference type="NCBIfam" id="TIGR00071">
    <property type="entry name" value="hisT_truA"/>
    <property type="match status" value="1"/>
</dbReference>
<dbReference type="InterPro" id="IPR020094">
    <property type="entry name" value="TruA/RsuA/RluB/E/F_N"/>
</dbReference>
<dbReference type="Gene3D" id="3.30.70.580">
    <property type="entry name" value="Pseudouridine synthase I, catalytic domain, N-terminal subdomain"/>
    <property type="match status" value="1"/>
</dbReference>
<dbReference type="OrthoDB" id="9811823at2"/>
<keyword evidence="10" id="KW-1185">Reference proteome</keyword>
<dbReference type="RefSeq" id="WP_141447270.1">
    <property type="nucleotide sequence ID" value="NZ_CP041217.1"/>
</dbReference>
<dbReference type="InterPro" id="IPR020103">
    <property type="entry name" value="PsdUridine_synth_cat_dom_sf"/>
</dbReference>
<comment type="catalytic activity">
    <reaction evidence="4 7">
        <text>uridine(38/39/40) in tRNA = pseudouridine(38/39/40) in tRNA</text>
        <dbReference type="Rhea" id="RHEA:22376"/>
        <dbReference type="Rhea" id="RHEA-COMP:10085"/>
        <dbReference type="Rhea" id="RHEA-COMP:10087"/>
        <dbReference type="ChEBI" id="CHEBI:65314"/>
        <dbReference type="ChEBI" id="CHEBI:65315"/>
        <dbReference type="EC" id="5.4.99.12"/>
    </reaction>
</comment>
<comment type="function">
    <text evidence="4">Formation of pseudouridine at positions 38, 39 and 40 in the anticodon stem and loop of transfer RNAs.</text>
</comment>
<gene>
    <name evidence="4 9" type="primary">truA</name>
    <name evidence="9" type="ORF">FFV09_07550</name>
</gene>
<comment type="subunit">
    <text evidence="4">Homodimer.</text>
</comment>
<dbReference type="CDD" id="cd02570">
    <property type="entry name" value="PseudoU_synth_EcTruA"/>
    <property type="match status" value="1"/>
</dbReference>
<feature type="active site" description="Nucleophile" evidence="4 5">
    <location>
        <position position="52"/>
    </location>
</feature>
<dbReference type="EMBL" id="CP041217">
    <property type="protein sequence ID" value="QDH20708.1"/>
    <property type="molecule type" value="Genomic_DNA"/>
</dbReference>
<accession>A0A4Y6UVX1</accession>
<evidence type="ECO:0000256" key="1">
    <source>
        <dbReference type="ARBA" id="ARBA00009375"/>
    </source>
</evidence>
<evidence type="ECO:0000256" key="6">
    <source>
        <dbReference type="PIRSR" id="PIRSR001430-2"/>
    </source>
</evidence>
<evidence type="ECO:0000256" key="7">
    <source>
        <dbReference type="RuleBase" id="RU003792"/>
    </source>
</evidence>
<dbReference type="EC" id="5.4.99.12" evidence="4"/>
<dbReference type="PIRSF" id="PIRSF001430">
    <property type="entry name" value="tRNA_psdUrid_synth"/>
    <property type="match status" value="1"/>
</dbReference>
<reference evidence="9 10" key="1">
    <citation type="submission" date="2019-06" db="EMBL/GenBank/DDBJ databases">
        <title>Saccharibacillus brassicae sp. nov., an endophytic bacterium isolated from Chinese cabbage seeds (Brassica pekinensis).</title>
        <authorList>
            <person name="Jiang L."/>
            <person name="Lee J."/>
            <person name="Kim S.W."/>
        </authorList>
    </citation>
    <scope>NUCLEOTIDE SEQUENCE [LARGE SCALE GENOMIC DNA]</scope>
    <source>
        <strain evidence="10">KCTC 43072 / ATSA2</strain>
    </source>
</reference>
<dbReference type="GO" id="GO:0160147">
    <property type="term" value="F:tRNA pseudouridine(38-40) synthase activity"/>
    <property type="evidence" value="ECO:0007669"/>
    <property type="project" value="UniProtKB-EC"/>
</dbReference>
<proteinExistence type="inferred from homology"/>
<dbReference type="HAMAP" id="MF_00171">
    <property type="entry name" value="TruA"/>
    <property type="match status" value="1"/>
</dbReference>
<dbReference type="FunFam" id="3.30.70.580:FF:000001">
    <property type="entry name" value="tRNA pseudouridine synthase A"/>
    <property type="match status" value="1"/>
</dbReference>
<sequence>MRNLCMTVAYDGTNYNGFQTQPIGSTVQDELEASILSLTGHKPKIIASGRTDAGVHAYAQVFNFHVASKIPAERWPLALNARLPQDIVVTRSWEVPLEFNSRHAAKRKTYRYTINANRHPDVFQRHMQFHHPVPRLDIGAMEEALQQLVGTHDFTSFASTQSQKADHVRTLLEARIEVDASTCRPGTVDQGFIHIFLTGTGFLQHMVRIITGTLIQVGEGKRKPEEMKAILQACDRAAAGPTAVGKGLALWNVDYGDLLPE</sequence>
<keyword evidence="2 4" id="KW-0819">tRNA processing</keyword>
<dbReference type="PANTHER" id="PTHR11142">
    <property type="entry name" value="PSEUDOURIDYLATE SYNTHASE"/>
    <property type="match status" value="1"/>
</dbReference>
<dbReference type="KEGG" id="saca:FFV09_07550"/>
<evidence type="ECO:0000256" key="2">
    <source>
        <dbReference type="ARBA" id="ARBA00022694"/>
    </source>
</evidence>
<dbReference type="PANTHER" id="PTHR11142:SF0">
    <property type="entry name" value="TRNA PSEUDOURIDINE SYNTHASE-LIKE 1"/>
    <property type="match status" value="1"/>
</dbReference>
<organism evidence="9 10">
    <name type="scientific">Saccharibacillus brassicae</name>
    <dbReference type="NCBI Taxonomy" id="2583377"/>
    <lineage>
        <taxon>Bacteria</taxon>
        <taxon>Bacillati</taxon>
        <taxon>Bacillota</taxon>
        <taxon>Bacilli</taxon>
        <taxon>Bacillales</taxon>
        <taxon>Paenibacillaceae</taxon>
        <taxon>Saccharibacillus</taxon>
    </lineage>
</organism>
<evidence type="ECO:0000313" key="10">
    <source>
        <dbReference type="Proteomes" id="UP000316968"/>
    </source>
</evidence>
<evidence type="ECO:0000256" key="4">
    <source>
        <dbReference type="HAMAP-Rule" id="MF_00171"/>
    </source>
</evidence>
<evidence type="ECO:0000256" key="3">
    <source>
        <dbReference type="ARBA" id="ARBA00023235"/>
    </source>
</evidence>
<keyword evidence="3 4" id="KW-0413">Isomerase</keyword>
<feature type="binding site" evidence="4 6">
    <location>
        <position position="110"/>
    </location>
    <ligand>
        <name>substrate</name>
    </ligand>
</feature>
<evidence type="ECO:0000259" key="8">
    <source>
        <dbReference type="Pfam" id="PF01416"/>
    </source>
</evidence>
<dbReference type="AlphaFoldDB" id="A0A4Y6UVX1"/>
<evidence type="ECO:0000256" key="5">
    <source>
        <dbReference type="PIRSR" id="PIRSR001430-1"/>
    </source>
</evidence>
<dbReference type="InterPro" id="IPR020097">
    <property type="entry name" value="PsdUridine_synth_TruA_a/b_dom"/>
</dbReference>
<comment type="similarity">
    <text evidence="1 4 7">Belongs to the tRNA pseudouridine synthase TruA family.</text>
</comment>
<protein>
    <recommendedName>
        <fullName evidence="4">tRNA pseudouridine synthase A</fullName>
        <ecNumber evidence="4">5.4.99.12</ecNumber>
    </recommendedName>
    <alternativeName>
        <fullName evidence="4">tRNA pseudouridine(38-40) synthase</fullName>
    </alternativeName>
    <alternativeName>
        <fullName evidence="4">tRNA pseudouridylate synthase I</fullName>
    </alternativeName>
    <alternativeName>
        <fullName evidence="4">tRNA-uridine isomerase I</fullName>
    </alternativeName>
</protein>
<feature type="domain" description="Pseudouridine synthase I TruA alpha/beta" evidence="8">
    <location>
        <begin position="144"/>
        <end position="255"/>
    </location>
</feature>
<dbReference type="SUPFAM" id="SSF55120">
    <property type="entry name" value="Pseudouridine synthase"/>
    <property type="match status" value="1"/>
</dbReference>
<comment type="caution">
    <text evidence="4">Lacks conserved residue(s) required for the propagation of feature annotation.</text>
</comment>
<evidence type="ECO:0000313" key="9">
    <source>
        <dbReference type="EMBL" id="QDH20708.1"/>
    </source>
</evidence>
<dbReference type="InterPro" id="IPR001406">
    <property type="entry name" value="PsdUridine_synth_TruA"/>
</dbReference>
<name>A0A4Y6UVX1_SACBS</name>
<dbReference type="GO" id="GO:0031119">
    <property type="term" value="P:tRNA pseudouridine synthesis"/>
    <property type="evidence" value="ECO:0007669"/>
    <property type="project" value="UniProtKB-UniRule"/>
</dbReference>
<dbReference type="Pfam" id="PF01416">
    <property type="entry name" value="PseudoU_synth_1"/>
    <property type="match status" value="2"/>
</dbReference>
<dbReference type="GO" id="GO:0003723">
    <property type="term" value="F:RNA binding"/>
    <property type="evidence" value="ECO:0007669"/>
    <property type="project" value="InterPro"/>
</dbReference>
<feature type="domain" description="Pseudouridine synthase I TruA alpha/beta" evidence="8">
    <location>
        <begin position="8"/>
        <end position="100"/>
    </location>
</feature>
<dbReference type="Gene3D" id="3.30.70.660">
    <property type="entry name" value="Pseudouridine synthase I, catalytic domain, C-terminal subdomain"/>
    <property type="match status" value="1"/>
</dbReference>
<dbReference type="Proteomes" id="UP000316968">
    <property type="component" value="Chromosome"/>
</dbReference>
<dbReference type="InterPro" id="IPR020095">
    <property type="entry name" value="PsdUridine_synth_TruA_C"/>
</dbReference>